<dbReference type="KEGG" id="acy:Anacy_1108"/>
<dbReference type="STRING" id="272123.Anacy_1108"/>
<keyword evidence="3" id="KW-1185">Reference proteome</keyword>
<accession>K9ZD81</accession>
<dbReference type="PATRIC" id="fig|272123.3.peg.1208"/>
<name>K9ZD81_ANACC</name>
<dbReference type="Pfam" id="PF00480">
    <property type="entry name" value="ROK"/>
    <property type="match status" value="1"/>
</dbReference>
<evidence type="ECO:0000256" key="1">
    <source>
        <dbReference type="ARBA" id="ARBA00006479"/>
    </source>
</evidence>
<evidence type="ECO:0000313" key="3">
    <source>
        <dbReference type="Proteomes" id="UP000010474"/>
    </source>
</evidence>
<protein>
    <submittedName>
        <fullName evidence="2">Glucokinase</fullName>
        <ecNumber evidence="2">2.7.1.2</ecNumber>
    </submittedName>
</protein>
<gene>
    <name evidence="2" type="ordered locus">Anacy_1108</name>
</gene>
<dbReference type="eggNOG" id="COG1940">
    <property type="taxonomic scope" value="Bacteria"/>
</dbReference>
<dbReference type="Gene3D" id="3.30.420.40">
    <property type="match status" value="2"/>
</dbReference>
<dbReference type="EC" id="2.7.1.2" evidence="2"/>
<dbReference type="InterPro" id="IPR043129">
    <property type="entry name" value="ATPase_NBD"/>
</dbReference>
<sequence>MPYWENAMTLILALDFGGTKLAAATVKAGSREWLRHKNCLSPANADALSDVEIMRSLIDSVLDRSKPDAIGVSFGGPVDAATGLVRLSHHVPGWENIPLKLLLEEEYHAPVSIDNDANVAAIGEHRFGAGQGYDSLFYITISTGVGGGWILDGKPWRGALGMAGEIGHIVVDPAGPVCLCGKRGCVERLASGPYMAQNARELLEKEAHHSPASTRGEILRDLVGNDLNLITGQVVSTAAAQGDELAQAVLYKAAWALGVGIGNVANLMNPQRFVLGGGVTKAGDSFWATVRKVAQETALPEVNFEVVRALLGDDAPLWGAVALGLDVKRLSIQ</sequence>
<dbReference type="AlphaFoldDB" id="K9ZD81"/>
<comment type="similarity">
    <text evidence="1">Belongs to the ROK (NagC/XylR) family.</text>
</comment>
<proteinExistence type="inferred from homology"/>
<dbReference type="PANTHER" id="PTHR18964">
    <property type="entry name" value="ROK (REPRESSOR, ORF, KINASE) FAMILY"/>
    <property type="match status" value="1"/>
</dbReference>
<dbReference type="PANTHER" id="PTHR18964:SF149">
    <property type="entry name" value="BIFUNCTIONAL UDP-N-ACETYLGLUCOSAMINE 2-EPIMERASE_N-ACETYLMANNOSAMINE KINASE"/>
    <property type="match status" value="1"/>
</dbReference>
<dbReference type="SUPFAM" id="SSF53067">
    <property type="entry name" value="Actin-like ATPase domain"/>
    <property type="match status" value="1"/>
</dbReference>
<keyword evidence="2" id="KW-0808">Transferase</keyword>
<reference evidence="3" key="1">
    <citation type="journal article" date="2013" name="Proc. Natl. Acad. Sci. U.S.A.">
        <title>Improving the coverage of the cyanobacterial phylum using diversity-driven genome sequencing.</title>
        <authorList>
            <person name="Shih P.M."/>
            <person name="Wu D."/>
            <person name="Latifi A."/>
            <person name="Axen S.D."/>
            <person name="Fewer D.P."/>
            <person name="Talla E."/>
            <person name="Calteau A."/>
            <person name="Cai F."/>
            <person name="Tandeau de Marsac N."/>
            <person name="Rippka R."/>
            <person name="Herdman M."/>
            <person name="Sivonen K."/>
            <person name="Coursin T."/>
            <person name="Laurent T."/>
            <person name="Goodwin L."/>
            <person name="Nolan M."/>
            <person name="Davenport K.W."/>
            <person name="Han C.S."/>
            <person name="Rubin E.M."/>
            <person name="Eisen J.A."/>
            <person name="Woyke T."/>
            <person name="Gugger M."/>
            <person name="Kerfeld C.A."/>
        </authorList>
    </citation>
    <scope>NUCLEOTIDE SEQUENCE [LARGE SCALE GENOMIC DNA]</scope>
    <source>
        <strain evidence="3">ATCC 27899 / PCC 7122</strain>
    </source>
</reference>
<dbReference type="GO" id="GO:0004340">
    <property type="term" value="F:glucokinase activity"/>
    <property type="evidence" value="ECO:0007669"/>
    <property type="project" value="UniProtKB-EC"/>
</dbReference>
<dbReference type="HOGENOM" id="CLU_036604_0_4_3"/>
<dbReference type="Proteomes" id="UP000010474">
    <property type="component" value="Chromosome"/>
</dbReference>
<dbReference type="InterPro" id="IPR000600">
    <property type="entry name" value="ROK"/>
</dbReference>
<dbReference type="EMBL" id="CP003659">
    <property type="protein sequence ID" value="AFZ56674.1"/>
    <property type="molecule type" value="Genomic_DNA"/>
</dbReference>
<organism evidence="2 3">
    <name type="scientific">Anabaena cylindrica (strain ATCC 27899 / PCC 7122)</name>
    <dbReference type="NCBI Taxonomy" id="272123"/>
    <lineage>
        <taxon>Bacteria</taxon>
        <taxon>Bacillati</taxon>
        <taxon>Cyanobacteriota</taxon>
        <taxon>Cyanophyceae</taxon>
        <taxon>Nostocales</taxon>
        <taxon>Nostocaceae</taxon>
        <taxon>Anabaena</taxon>
    </lineage>
</organism>
<evidence type="ECO:0000313" key="2">
    <source>
        <dbReference type="EMBL" id="AFZ56674.1"/>
    </source>
</evidence>